<sequence length="175" mass="20064">MQNKKKELILLNKENDNEYKITNFGDGKIECGGQTYHCLFERTEDGISLMHVDDKCYHLEIVNFHQNEYEILMNGVTYSFSVETPFSYERKKILQSKSTESTFIKLKSPMPGKILEVMVKPGDIVKKGDTLIVLESMKMQNAILASTKAIIKKVMIKEGDNTSKDDLLIEMEKES</sequence>
<name>F3ZRB4_9BACE</name>
<dbReference type="OrthoDB" id="9812676at2"/>
<dbReference type="PANTHER" id="PTHR45266">
    <property type="entry name" value="OXALOACETATE DECARBOXYLASE ALPHA CHAIN"/>
    <property type="match status" value="1"/>
</dbReference>
<dbReference type="Proteomes" id="UP000018439">
    <property type="component" value="Chromosome"/>
</dbReference>
<dbReference type="EMBL" id="CM001167">
    <property type="protein sequence ID" value="EGJ71922.1"/>
    <property type="molecule type" value="Genomic_DNA"/>
</dbReference>
<reference evidence="3 4" key="1">
    <citation type="journal article" date="2011" name="Stand. Genomic Sci.">
        <title>Non-contiguous finished genome sequence of Bacteroides coprosuis type strain (PC139).</title>
        <authorList>
            <person name="Land M."/>
            <person name="Held B."/>
            <person name="Gronow S."/>
            <person name="Abt B."/>
            <person name="Lucas S."/>
            <person name="Del Rio T.G."/>
            <person name="Nolan M."/>
            <person name="Tice H."/>
            <person name="Cheng J.F."/>
            <person name="Pitluck S."/>
            <person name="Liolios K."/>
            <person name="Pagani I."/>
            <person name="Ivanova N."/>
            <person name="Mavromatis K."/>
            <person name="Mikhailova N."/>
            <person name="Pati A."/>
            <person name="Tapia R."/>
            <person name="Han C."/>
            <person name="Goodwin L."/>
            <person name="Chen A."/>
            <person name="Palaniappan K."/>
            <person name="Hauser L."/>
            <person name="Brambilla E.M."/>
            <person name="Rohde M."/>
            <person name="Goker M."/>
            <person name="Detter J.C."/>
            <person name="Woyke T."/>
            <person name="Bristow J."/>
            <person name="Eisen J.A."/>
            <person name="Markowitz V."/>
            <person name="Hugenholtz P."/>
            <person name="Kyrpides N.C."/>
            <person name="Klenk H.P."/>
            <person name="Lapidus A."/>
        </authorList>
    </citation>
    <scope>NUCLEOTIDE SEQUENCE</scope>
    <source>
        <strain evidence="3 4">DSM 18011</strain>
    </source>
</reference>
<dbReference type="Pfam" id="PF00364">
    <property type="entry name" value="Biotin_lipoyl"/>
    <property type="match status" value="1"/>
</dbReference>
<dbReference type="FunFam" id="2.40.50.100:FF:000003">
    <property type="entry name" value="Acetyl-CoA carboxylase biotin carboxyl carrier protein"/>
    <property type="match status" value="1"/>
</dbReference>
<dbReference type="HOGENOM" id="CLU_016733_5_1_10"/>
<dbReference type="STRING" id="679937.Bcop_1730"/>
<evidence type="ECO:0000313" key="4">
    <source>
        <dbReference type="Proteomes" id="UP000018439"/>
    </source>
</evidence>
<keyword evidence="4" id="KW-1185">Reference proteome</keyword>
<dbReference type="PANTHER" id="PTHR45266:SF3">
    <property type="entry name" value="OXALOACETATE DECARBOXYLASE ALPHA CHAIN"/>
    <property type="match status" value="1"/>
</dbReference>
<proteinExistence type="predicted"/>
<dbReference type="InterPro" id="IPR000089">
    <property type="entry name" value="Biotin_lipoyl"/>
</dbReference>
<dbReference type="InterPro" id="IPR011053">
    <property type="entry name" value="Single_hybrid_motif"/>
</dbReference>
<evidence type="ECO:0000259" key="2">
    <source>
        <dbReference type="PROSITE" id="PS50968"/>
    </source>
</evidence>
<organism evidence="3 4">
    <name type="scientific">Bacteroides coprosuis DSM 18011</name>
    <dbReference type="NCBI Taxonomy" id="679937"/>
    <lineage>
        <taxon>Bacteria</taxon>
        <taxon>Pseudomonadati</taxon>
        <taxon>Bacteroidota</taxon>
        <taxon>Bacteroidia</taxon>
        <taxon>Bacteroidales</taxon>
        <taxon>Bacteroidaceae</taxon>
        <taxon>Bacteroides</taxon>
    </lineage>
</organism>
<gene>
    <name evidence="3" type="ORF">Bcop_1730</name>
</gene>
<dbReference type="PROSITE" id="PS50968">
    <property type="entry name" value="BIOTINYL_LIPOYL"/>
    <property type="match status" value="1"/>
</dbReference>
<dbReference type="InterPro" id="IPR050709">
    <property type="entry name" value="Biotin_Carboxyl_Carrier/Decarb"/>
</dbReference>
<dbReference type="Gene3D" id="2.40.50.100">
    <property type="match status" value="1"/>
</dbReference>
<evidence type="ECO:0000256" key="1">
    <source>
        <dbReference type="ARBA" id="ARBA00023267"/>
    </source>
</evidence>
<evidence type="ECO:0000313" key="3">
    <source>
        <dbReference type="EMBL" id="EGJ71922.1"/>
    </source>
</evidence>
<dbReference type="SUPFAM" id="SSF51230">
    <property type="entry name" value="Single hybrid motif"/>
    <property type="match status" value="1"/>
</dbReference>
<accession>F3ZRB4</accession>
<keyword evidence="1" id="KW-0092">Biotin</keyword>
<protein>
    <submittedName>
        <fullName evidence="3">Biotin/lipoyl attachment domain-containing protein</fullName>
    </submittedName>
</protein>
<dbReference type="CDD" id="cd06850">
    <property type="entry name" value="biotinyl_domain"/>
    <property type="match status" value="1"/>
</dbReference>
<feature type="domain" description="Lipoyl-binding" evidence="2">
    <location>
        <begin position="93"/>
        <end position="172"/>
    </location>
</feature>
<dbReference type="AlphaFoldDB" id="F3ZRB4"/>
<dbReference type="eggNOG" id="COG0511">
    <property type="taxonomic scope" value="Bacteria"/>
</dbReference>